<evidence type="ECO:0000256" key="19">
    <source>
        <dbReference type="SAM" id="Phobius"/>
    </source>
</evidence>
<keyword evidence="24" id="KW-1185">Reference proteome</keyword>
<accession>A0A4E0RB16</accession>
<keyword evidence="10 19" id="KW-1133">Transmembrane helix</keyword>
<comment type="pathway">
    <text evidence="3">Glycan metabolism; heparan sulfate biosynthesis.</text>
</comment>
<evidence type="ECO:0000256" key="18">
    <source>
        <dbReference type="PIRSR" id="PIRSR637359-3"/>
    </source>
</evidence>
<name>A0A4E0RB16_FASHE</name>
<evidence type="ECO:0000259" key="20">
    <source>
        <dbReference type="Pfam" id="PF00685"/>
    </source>
</evidence>
<feature type="transmembrane region" description="Helical" evidence="19">
    <location>
        <begin position="26"/>
        <end position="47"/>
    </location>
</feature>
<evidence type="ECO:0000256" key="13">
    <source>
        <dbReference type="ARBA" id="ARBA00023157"/>
    </source>
</evidence>
<dbReference type="InterPro" id="IPR021930">
    <property type="entry name" value="Heparan_SO4_deacetylase_dom"/>
</dbReference>
<dbReference type="GO" id="GO:0000139">
    <property type="term" value="C:Golgi membrane"/>
    <property type="evidence" value="ECO:0007669"/>
    <property type="project" value="UniProtKB-SubCell"/>
</dbReference>
<evidence type="ECO:0000256" key="8">
    <source>
        <dbReference type="ARBA" id="ARBA00022801"/>
    </source>
</evidence>
<dbReference type="Pfam" id="PF00685">
    <property type="entry name" value="Sulfotransfer_1"/>
    <property type="match status" value="1"/>
</dbReference>
<evidence type="ECO:0000256" key="14">
    <source>
        <dbReference type="ARBA" id="ARBA00023180"/>
    </source>
</evidence>
<keyword evidence="6" id="KW-0808">Transferase</keyword>
<proteinExistence type="inferred from homology"/>
<feature type="binding site" evidence="17">
    <location>
        <begin position="966"/>
        <end position="970"/>
    </location>
    <ligand>
        <name>3'-phosphoadenylyl sulfate</name>
        <dbReference type="ChEBI" id="CHEBI:58339"/>
    </ligand>
</feature>
<evidence type="ECO:0000256" key="17">
    <source>
        <dbReference type="PIRSR" id="PIRSR637359-2"/>
    </source>
</evidence>
<comment type="subcellular location">
    <subcellularLocation>
        <location evidence="1">Golgi apparatus membrane</location>
        <topology evidence="1">Single-pass type II membrane protein</topology>
    </subcellularLocation>
</comment>
<feature type="binding site" evidence="17">
    <location>
        <position position="796"/>
    </location>
    <ligand>
        <name>3'-phosphoadenylyl sulfate</name>
        <dbReference type="ChEBI" id="CHEBI:58339"/>
    </ligand>
</feature>
<dbReference type="PANTHER" id="PTHR10605:SF56">
    <property type="entry name" value="BIFUNCTIONAL HEPARAN SULFATE N-DEACETYLASE_N-SULFOTRANSFERASE"/>
    <property type="match status" value="1"/>
</dbReference>
<gene>
    <name evidence="23" type="ORF">D915_005699</name>
</gene>
<evidence type="ECO:0000313" key="23">
    <source>
        <dbReference type="EMBL" id="THD23554.1"/>
    </source>
</evidence>
<evidence type="ECO:0000256" key="15">
    <source>
        <dbReference type="ARBA" id="ARBA00023268"/>
    </source>
</evidence>
<evidence type="ECO:0000256" key="4">
    <source>
        <dbReference type="ARBA" id="ARBA00010420"/>
    </source>
</evidence>
<feature type="binding site" evidence="17">
    <location>
        <position position="804"/>
    </location>
    <ligand>
        <name>3'-phosphoadenylyl sulfate</name>
        <dbReference type="ChEBI" id="CHEBI:58339"/>
    </ligand>
</feature>
<dbReference type="InterPro" id="IPR000863">
    <property type="entry name" value="Sulfotransferase_dom"/>
</dbReference>
<organism evidence="23 24">
    <name type="scientific">Fasciola hepatica</name>
    <name type="common">Liver fluke</name>
    <dbReference type="NCBI Taxonomy" id="6192"/>
    <lineage>
        <taxon>Eukaryota</taxon>
        <taxon>Metazoa</taxon>
        <taxon>Spiralia</taxon>
        <taxon>Lophotrochozoa</taxon>
        <taxon>Platyhelminthes</taxon>
        <taxon>Trematoda</taxon>
        <taxon>Digenea</taxon>
        <taxon>Plagiorchiida</taxon>
        <taxon>Echinostomata</taxon>
        <taxon>Echinostomatoidea</taxon>
        <taxon>Fasciolidae</taxon>
        <taxon>Fasciola</taxon>
    </lineage>
</organism>
<evidence type="ECO:0000256" key="16">
    <source>
        <dbReference type="PIRSR" id="PIRSR637359-1"/>
    </source>
</evidence>
<dbReference type="GO" id="GO:0019213">
    <property type="term" value="F:deacetylase activity"/>
    <property type="evidence" value="ECO:0007669"/>
    <property type="project" value="TreeGrafter"/>
</dbReference>
<dbReference type="Gene3D" id="3.40.50.300">
    <property type="entry name" value="P-loop containing nucleotide triphosphate hydrolases"/>
    <property type="match status" value="1"/>
</dbReference>
<evidence type="ECO:0000313" key="24">
    <source>
        <dbReference type="Proteomes" id="UP000230066"/>
    </source>
</evidence>
<dbReference type="UniPathway" id="UPA00862"/>
<evidence type="ECO:0000256" key="9">
    <source>
        <dbReference type="ARBA" id="ARBA00022968"/>
    </source>
</evidence>
<dbReference type="GO" id="GO:0016787">
    <property type="term" value="F:hydrolase activity"/>
    <property type="evidence" value="ECO:0007669"/>
    <property type="project" value="UniProtKB-KW"/>
</dbReference>
<comment type="pathway">
    <text evidence="2">Glycan metabolism; heparin biosynthesis.</text>
</comment>
<evidence type="ECO:0000259" key="21">
    <source>
        <dbReference type="Pfam" id="PF12062"/>
    </source>
</evidence>
<evidence type="ECO:0000259" key="22">
    <source>
        <dbReference type="Pfam" id="PF25119"/>
    </source>
</evidence>
<keyword evidence="15" id="KW-0511">Multifunctional enzyme</keyword>
<feature type="active site" description="For sulfotransferase activity" evidence="16">
    <location>
        <position position="695"/>
    </location>
</feature>
<keyword evidence="7 19" id="KW-0812">Transmembrane</keyword>
<keyword evidence="11" id="KW-0333">Golgi apparatus</keyword>
<comment type="caution">
    <text evidence="23">The sequence shown here is derived from an EMBL/GenBank/DDBJ whole genome shotgun (WGS) entry which is preliminary data.</text>
</comment>
<dbReference type="PANTHER" id="PTHR10605">
    <property type="entry name" value="HEPARAN SULFATE SULFOTRANSFERASE"/>
    <property type="match status" value="1"/>
</dbReference>
<keyword evidence="14" id="KW-0325">Glycoprotein</keyword>
<keyword evidence="8" id="KW-0378">Hydrolase</keyword>
<sequence length="1024" mass="117393">MSFLMARKIRSYFSLRPLRRLRPTKLFIFGIVIFGLVYFVLSVFLRYTGCCNLECVRATLLQYPYICRLPIIKHTVKSHQIHTTKATQEAHKVHETSQHRAPSSRSFVLVVSAGVPNSDIVHLLDHMFLSYRIIIADHRGYIPSLLGLLRLSNVEDHSPAVQLFIFEDFALYLRLPTDLRSSVDQYCITNDVGVIAFLNEGRAFSTEPGSLTKVGTLPVFLHRLQNPPWGIFVARNTTVLHITRQGRLQPGALESVDCCRATLVPASGSEHLFVPLMFTRTVDKPVGKTDLGTSPVYHTVEKNAKESLTVYQSLVVEDPGLHDGIRRIMFSTSPNGLWINKMLLFDAMIHLSRGRIHASPPVNIPFNKAYQDLSQSFSLTNPASADLVRWLLIDVDDVFLRGSGVTFTKQDATALHATQSHWRHYVQGFRFNLGFCGQFFERANSMDRPGYETILKYRNDFWWFDHLWNHLQPHKLNFSTLMDLMHRNKHFAEVHNIPVSSDYAVAPHHSGVYPIVPDLYEAWRRVWNLSCTSTVHYPHLLTSRPHLGFRYSDVQVLPRQTCAIYSRFIRLEDFPGGEARLRELVFGGSLFYTVLLNPVSIFMTHMTNYKGDRLALYLFDALFRFVRDWTNLKLVSAPPKHLAEVYAHRFASLGAQDLPVYSDPCQDRHDLAVWPTDWSCGPEALPGLLILGPQKSGSTALVHFLRLNPSLLANRYQFGTTFEELQFFSSDQIYARGLHWYFTQWTDSTSSLSVLDTNPGQDRVRFEKSATYFTSPKAPERIHALVPRVPLIVLLRDPVERAYSWYQHTLAHGDLAPRLISFENLMHFGRNITRSLLIRNTSSADLRRLGVDPADATSMEMALAAIRHLYNRCVQPGYYAQHLVGWLSLFSASQILLIDSSQFQQAPDTVLHVVQEFLHLPTRINFTAYLEYNPHKGFHCLREGIFFPEWSNSHLPSHRRCLGAGKGRVYPRLNHTVEMLHALYGSANQQLRSLLRNQPLWRWWLSKASGFEYPRWLLEHATTD</sequence>
<dbReference type="GO" id="GO:0030210">
    <property type="term" value="P:heparin proteoglycan biosynthetic process"/>
    <property type="evidence" value="ECO:0007669"/>
    <property type="project" value="UniProtKB-UniPathway"/>
</dbReference>
<dbReference type="InterPro" id="IPR027417">
    <property type="entry name" value="P-loop_NTPase"/>
</dbReference>
<dbReference type="InterPro" id="IPR056793">
    <property type="entry name" value="HSNSD_N"/>
</dbReference>
<comment type="similarity">
    <text evidence="4">Belongs to the sulfotransferase 1 family. NDST subfamily.</text>
</comment>
<protein>
    <recommendedName>
        <fullName evidence="5">[heparan sulfate]-glucosamine N-sulfotransferase</fullName>
        <ecNumber evidence="5">2.8.2.8</ecNumber>
    </recommendedName>
</protein>
<dbReference type="InterPro" id="IPR037359">
    <property type="entry name" value="NST/OST"/>
</dbReference>
<evidence type="ECO:0000256" key="5">
    <source>
        <dbReference type="ARBA" id="ARBA00012979"/>
    </source>
</evidence>
<dbReference type="GO" id="GO:0015016">
    <property type="term" value="F:heparan sulfate N-sulfotransferase activity"/>
    <property type="evidence" value="ECO:0007669"/>
    <property type="project" value="UniProtKB-EC"/>
</dbReference>
<dbReference type="Proteomes" id="UP000230066">
    <property type="component" value="Unassembled WGS sequence"/>
</dbReference>
<dbReference type="UniPathway" id="UPA00756"/>
<dbReference type="EMBL" id="JXXN02002083">
    <property type="protein sequence ID" value="THD23554.1"/>
    <property type="molecule type" value="Genomic_DNA"/>
</dbReference>
<dbReference type="EC" id="2.8.2.8" evidence="5"/>
<keyword evidence="9" id="KW-0735">Signal-anchor</keyword>
<dbReference type="GO" id="GO:0015012">
    <property type="term" value="P:heparan sulfate proteoglycan biosynthetic process"/>
    <property type="evidence" value="ECO:0007669"/>
    <property type="project" value="UniProtKB-UniPathway"/>
</dbReference>
<evidence type="ECO:0000256" key="3">
    <source>
        <dbReference type="ARBA" id="ARBA00005093"/>
    </source>
</evidence>
<dbReference type="Pfam" id="PF12062">
    <property type="entry name" value="HSNSD-CE"/>
    <property type="match status" value="1"/>
</dbReference>
<reference evidence="23" key="1">
    <citation type="submission" date="2019-03" db="EMBL/GenBank/DDBJ databases">
        <title>Improved annotation for the trematode Fasciola hepatica.</title>
        <authorList>
            <person name="Choi Y.-J."/>
            <person name="Martin J."/>
            <person name="Mitreva M."/>
        </authorList>
    </citation>
    <scope>NUCLEOTIDE SEQUENCE [LARGE SCALE GENOMIC DNA]</scope>
</reference>
<feature type="domain" description="Sulfotransferase" evidence="20">
    <location>
        <begin position="688"/>
        <end position="962"/>
    </location>
</feature>
<dbReference type="AlphaFoldDB" id="A0A4E0RB16"/>
<evidence type="ECO:0000256" key="11">
    <source>
        <dbReference type="ARBA" id="ARBA00023034"/>
    </source>
</evidence>
<evidence type="ECO:0000256" key="10">
    <source>
        <dbReference type="ARBA" id="ARBA00022989"/>
    </source>
</evidence>
<evidence type="ECO:0000256" key="6">
    <source>
        <dbReference type="ARBA" id="ARBA00022679"/>
    </source>
</evidence>
<feature type="domain" description="Heparan sulfate-N-deacetylase N-terminal" evidence="22">
    <location>
        <begin position="119"/>
        <end position="350"/>
    </location>
</feature>
<evidence type="ECO:0000256" key="1">
    <source>
        <dbReference type="ARBA" id="ARBA00004323"/>
    </source>
</evidence>
<keyword evidence="13 18" id="KW-1015">Disulfide bond</keyword>
<dbReference type="SUPFAM" id="SSF52540">
    <property type="entry name" value="P-loop containing nucleoside triphosphate hydrolases"/>
    <property type="match status" value="1"/>
</dbReference>
<evidence type="ECO:0000256" key="12">
    <source>
        <dbReference type="ARBA" id="ARBA00023136"/>
    </source>
</evidence>
<dbReference type="Pfam" id="PF25119">
    <property type="entry name" value="HSNSD_N"/>
    <property type="match status" value="1"/>
</dbReference>
<feature type="disulfide bond" evidence="18">
    <location>
        <begin position="940"/>
        <end position="961"/>
    </location>
</feature>
<evidence type="ECO:0000256" key="2">
    <source>
        <dbReference type="ARBA" id="ARBA00004841"/>
    </source>
</evidence>
<keyword evidence="12 19" id="KW-0472">Membrane</keyword>
<feature type="domain" description="Heparan sulphate-N-deacetylase deacetylase" evidence="21">
    <location>
        <begin position="389"/>
        <end position="591"/>
    </location>
</feature>
<evidence type="ECO:0000256" key="7">
    <source>
        <dbReference type="ARBA" id="ARBA00022692"/>
    </source>
</evidence>